<evidence type="ECO:0000256" key="5">
    <source>
        <dbReference type="ARBA" id="ARBA00022670"/>
    </source>
</evidence>
<dbReference type="Pfam" id="PF03416">
    <property type="entry name" value="Peptidase_C54"/>
    <property type="match status" value="1"/>
</dbReference>
<dbReference type="EC" id="3.4.22.-" evidence="11"/>
<dbReference type="AlphaFoldDB" id="A0A0M0KSS7"/>
<feature type="compositionally biased region" description="Low complexity" evidence="12">
    <location>
        <begin position="67"/>
        <end position="78"/>
    </location>
</feature>
<evidence type="ECO:0000259" key="13">
    <source>
        <dbReference type="Pfam" id="PF03416"/>
    </source>
</evidence>
<dbReference type="GO" id="GO:0015031">
    <property type="term" value="P:protein transport"/>
    <property type="evidence" value="ECO:0007669"/>
    <property type="project" value="UniProtKB-KW"/>
</dbReference>
<dbReference type="GO" id="GO:0035973">
    <property type="term" value="P:aggrephagy"/>
    <property type="evidence" value="ECO:0007669"/>
    <property type="project" value="TreeGrafter"/>
</dbReference>
<dbReference type="GO" id="GO:0016485">
    <property type="term" value="P:protein processing"/>
    <property type="evidence" value="ECO:0007669"/>
    <property type="project" value="TreeGrafter"/>
</dbReference>
<dbReference type="PANTHER" id="PTHR22624">
    <property type="entry name" value="CYSTEINE PROTEASE ATG4"/>
    <property type="match status" value="1"/>
</dbReference>
<comment type="similarity">
    <text evidence="2 11">Belongs to the peptidase C54 family.</text>
</comment>
<dbReference type="EMBL" id="JWZX01000581">
    <property type="protein sequence ID" value="KOO41880.1"/>
    <property type="molecule type" value="Genomic_DNA"/>
</dbReference>
<dbReference type="Proteomes" id="UP000037460">
    <property type="component" value="Unassembled WGS sequence"/>
</dbReference>
<sequence>MRAGDVCCDAAVKLRVAEPFGAAVNVNVAEPFGAAVNVNVAEPFGAAVNVNVAEPFGAAAEPAALRSTNPVTSPVTTTGPAINPAEATTAHTDGDEPAEADAEGGGHPKAVPQAAEAESPSGECDDTSLEAKLLEATLQEAQQLLALEAEAAAAKEAAAAAVAAVLPELSVHVAMDGTLYRQHVEEAAGRGGGGSWRPVLIFIPLRLGLESLNPQYAPALARLFGLPQSVGMIGGRPRAAHYFVGSTSAGKLLYLDPHTVQPALRREAPEVRSCHYTAPTVPSIRTLELDPSLALGFLCRSHADLDRLCTDCEALFATCLPPFSLAHAPPNFDLVGEGGAGADEGEGGGEDDEDMVLL</sequence>
<evidence type="ECO:0000256" key="9">
    <source>
        <dbReference type="ARBA" id="ARBA00023006"/>
    </source>
</evidence>
<dbReference type="GO" id="GO:0000045">
    <property type="term" value="P:autophagosome assembly"/>
    <property type="evidence" value="ECO:0007669"/>
    <property type="project" value="TreeGrafter"/>
</dbReference>
<evidence type="ECO:0000313" key="14">
    <source>
        <dbReference type="EMBL" id="KOO41880.1"/>
    </source>
</evidence>
<feature type="compositionally biased region" description="Acidic residues" evidence="12">
    <location>
        <begin position="343"/>
        <end position="358"/>
    </location>
</feature>
<keyword evidence="6 11" id="KW-0378">Hydrolase</keyword>
<evidence type="ECO:0000256" key="7">
    <source>
        <dbReference type="ARBA" id="ARBA00022807"/>
    </source>
</evidence>
<proteinExistence type="inferred from homology"/>
<name>A0A0M0KSS7_9EUKA</name>
<keyword evidence="15" id="KW-1185">Reference proteome</keyword>
<evidence type="ECO:0000256" key="2">
    <source>
        <dbReference type="ARBA" id="ARBA00010958"/>
    </source>
</evidence>
<keyword evidence="3" id="KW-0813">Transport</keyword>
<comment type="caution">
    <text evidence="14">The sequence shown here is derived from an EMBL/GenBank/DDBJ whole genome shotgun (WGS) entry which is preliminary data.</text>
</comment>
<keyword evidence="7" id="KW-0788">Thiol protease</keyword>
<evidence type="ECO:0000256" key="6">
    <source>
        <dbReference type="ARBA" id="ARBA00022801"/>
    </source>
</evidence>
<evidence type="ECO:0000256" key="4">
    <source>
        <dbReference type="ARBA" id="ARBA00022490"/>
    </source>
</evidence>
<feature type="region of interest" description="Disordered" evidence="12">
    <location>
        <begin position="67"/>
        <end position="125"/>
    </location>
</feature>
<comment type="function">
    <text evidence="11">Cysteine protease that plays a key role in autophagy by mediating both proteolytic activation and delipidation of ATG8 family proteins.</text>
</comment>
<dbReference type="InterPro" id="IPR005078">
    <property type="entry name" value="Peptidase_C54"/>
</dbReference>
<comment type="subcellular location">
    <subcellularLocation>
        <location evidence="1 11">Cytoplasm</location>
    </subcellularLocation>
</comment>
<dbReference type="GO" id="GO:0000423">
    <property type="term" value="P:mitophagy"/>
    <property type="evidence" value="ECO:0007669"/>
    <property type="project" value="TreeGrafter"/>
</dbReference>
<evidence type="ECO:0000256" key="8">
    <source>
        <dbReference type="ARBA" id="ARBA00022927"/>
    </source>
</evidence>
<evidence type="ECO:0000313" key="15">
    <source>
        <dbReference type="Proteomes" id="UP000037460"/>
    </source>
</evidence>
<evidence type="ECO:0000256" key="10">
    <source>
        <dbReference type="ARBA" id="ARBA00029362"/>
    </source>
</evidence>
<feature type="domain" description="Peptidase C54 catalytic" evidence="13">
    <location>
        <begin position="164"/>
        <end position="310"/>
    </location>
</feature>
<reference evidence="15" key="1">
    <citation type="journal article" date="2015" name="PLoS Genet.">
        <title>Genome Sequence and Transcriptome Analyses of Chrysochromulina tobin: Metabolic Tools for Enhanced Algal Fitness in the Prominent Order Prymnesiales (Haptophyceae).</title>
        <authorList>
            <person name="Hovde B.T."/>
            <person name="Deodato C.R."/>
            <person name="Hunsperger H.M."/>
            <person name="Ryken S.A."/>
            <person name="Yost W."/>
            <person name="Jha R.K."/>
            <person name="Patterson J."/>
            <person name="Monnat R.J. Jr."/>
            <person name="Barlow S.B."/>
            <person name="Starkenburg S.R."/>
            <person name="Cattolico R.A."/>
        </authorList>
    </citation>
    <scope>NUCLEOTIDE SEQUENCE</scope>
    <source>
        <strain evidence="15">CCMP291</strain>
    </source>
</reference>
<evidence type="ECO:0000256" key="3">
    <source>
        <dbReference type="ARBA" id="ARBA00022448"/>
    </source>
</evidence>
<evidence type="ECO:0000256" key="1">
    <source>
        <dbReference type="ARBA" id="ARBA00004496"/>
    </source>
</evidence>
<dbReference type="PANTHER" id="PTHR22624:SF49">
    <property type="entry name" value="CYSTEINE PROTEASE"/>
    <property type="match status" value="1"/>
</dbReference>
<feature type="region of interest" description="Disordered" evidence="12">
    <location>
        <begin position="336"/>
        <end position="358"/>
    </location>
</feature>
<dbReference type="GO" id="GO:0034727">
    <property type="term" value="P:piecemeal microautophagy of the nucleus"/>
    <property type="evidence" value="ECO:0007669"/>
    <property type="project" value="TreeGrafter"/>
</dbReference>
<keyword evidence="9 11" id="KW-0072">Autophagy</keyword>
<dbReference type="InterPro" id="IPR038765">
    <property type="entry name" value="Papain-like_cys_pep_sf"/>
</dbReference>
<dbReference type="OrthoDB" id="2960936at2759"/>
<dbReference type="SUPFAM" id="SSF54001">
    <property type="entry name" value="Cysteine proteinases"/>
    <property type="match status" value="1"/>
</dbReference>
<dbReference type="GO" id="GO:0019786">
    <property type="term" value="F:protein-phosphatidylethanolamide deconjugating activity"/>
    <property type="evidence" value="ECO:0007669"/>
    <property type="project" value="InterPro"/>
</dbReference>
<evidence type="ECO:0000256" key="12">
    <source>
        <dbReference type="SAM" id="MobiDB-lite"/>
    </source>
</evidence>
<protein>
    <recommendedName>
        <fullName evidence="11">Cysteine protease</fullName>
        <ecNumber evidence="11">3.4.22.-</ecNumber>
    </recommendedName>
</protein>
<evidence type="ECO:0000256" key="11">
    <source>
        <dbReference type="RuleBase" id="RU363115"/>
    </source>
</evidence>
<dbReference type="GO" id="GO:0005737">
    <property type="term" value="C:cytoplasm"/>
    <property type="evidence" value="ECO:0007669"/>
    <property type="project" value="UniProtKB-SubCell"/>
</dbReference>
<organism evidence="14 15">
    <name type="scientific">Chrysochromulina tobinii</name>
    <dbReference type="NCBI Taxonomy" id="1460289"/>
    <lineage>
        <taxon>Eukaryota</taxon>
        <taxon>Haptista</taxon>
        <taxon>Haptophyta</taxon>
        <taxon>Prymnesiophyceae</taxon>
        <taxon>Prymnesiales</taxon>
        <taxon>Chrysochromulinaceae</taxon>
        <taxon>Chrysochromulina</taxon>
    </lineage>
</organism>
<dbReference type="InterPro" id="IPR046792">
    <property type="entry name" value="Peptidase_C54_cat"/>
</dbReference>
<accession>A0A0M0KSS7</accession>
<keyword evidence="8 11" id="KW-0653">Protein transport</keyword>
<comment type="catalytic activity">
    <reaction evidence="10">
        <text>[protein]-C-terminal L-amino acid-glycyl-phosphatidylethanolamide + H2O = [protein]-C-terminal L-amino acid-glycine + a 1,2-diacyl-sn-glycero-3-phosphoethanolamine</text>
        <dbReference type="Rhea" id="RHEA:67548"/>
        <dbReference type="Rhea" id="RHEA-COMP:17323"/>
        <dbReference type="Rhea" id="RHEA-COMP:17324"/>
        <dbReference type="ChEBI" id="CHEBI:15377"/>
        <dbReference type="ChEBI" id="CHEBI:64612"/>
        <dbReference type="ChEBI" id="CHEBI:172940"/>
        <dbReference type="ChEBI" id="CHEBI:172941"/>
    </reaction>
    <physiologicalReaction direction="left-to-right" evidence="10">
        <dbReference type="Rhea" id="RHEA:67549"/>
    </physiologicalReaction>
</comment>
<dbReference type="GO" id="GO:0004197">
    <property type="term" value="F:cysteine-type endopeptidase activity"/>
    <property type="evidence" value="ECO:0007669"/>
    <property type="project" value="TreeGrafter"/>
</dbReference>
<keyword evidence="5 11" id="KW-0645">Protease</keyword>
<gene>
    <name evidence="14" type="ORF">Ctob_010128</name>
</gene>
<keyword evidence="4 11" id="KW-0963">Cytoplasm</keyword>